<dbReference type="InterPro" id="IPR023614">
    <property type="entry name" value="Porin_dom_sf"/>
</dbReference>
<gene>
    <name evidence="4" type="ORF">QOZ99_004269</name>
</gene>
<feature type="domain" description="Outer membrane protein beta-barrel" evidence="3">
    <location>
        <begin position="26"/>
        <end position="213"/>
    </location>
</feature>
<reference evidence="4 5" key="1">
    <citation type="submission" date="2023-07" db="EMBL/GenBank/DDBJ databases">
        <title>Genomic Encyclopedia of Type Strains, Phase IV (KMG-IV): sequencing the most valuable type-strain genomes for metagenomic binning, comparative biology and taxonomic classification.</title>
        <authorList>
            <person name="Goeker M."/>
        </authorList>
    </citation>
    <scope>NUCLEOTIDE SEQUENCE [LARGE SCALE GENOMIC DNA]</scope>
    <source>
        <strain evidence="4 5">DSM 15561</strain>
    </source>
</reference>
<evidence type="ECO:0000256" key="2">
    <source>
        <dbReference type="SAM" id="SignalP"/>
    </source>
</evidence>
<evidence type="ECO:0000256" key="1">
    <source>
        <dbReference type="ARBA" id="ARBA00022729"/>
    </source>
</evidence>
<keyword evidence="1 2" id="KW-0732">Signal</keyword>
<protein>
    <recommendedName>
        <fullName evidence="3">Outer membrane protein beta-barrel domain-containing protein</fullName>
    </recommendedName>
</protein>
<dbReference type="InterPro" id="IPR027385">
    <property type="entry name" value="Beta-barrel_OMP"/>
</dbReference>
<evidence type="ECO:0000313" key="4">
    <source>
        <dbReference type="EMBL" id="MDQ0513350.1"/>
    </source>
</evidence>
<accession>A0ABU0LXG0</accession>
<evidence type="ECO:0000313" key="5">
    <source>
        <dbReference type="Proteomes" id="UP001235094"/>
    </source>
</evidence>
<evidence type="ECO:0000259" key="3">
    <source>
        <dbReference type="Pfam" id="PF13505"/>
    </source>
</evidence>
<feature type="signal peptide" evidence="2">
    <location>
        <begin position="1"/>
        <end position="39"/>
    </location>
</feature>
<dbReference type="SUPFAM" id="SSF56935">
    <property type="entry name" value="Porins"/>
    <property type="match status" value="1"/>
</dbReference>
<dbReference type="Gene3D" id="2.40.160.10">
    <property type="entry name" value="Porin"/>
    <property type="match status" value="1"/>
</dbReference>
<name>A0ABU0LXG0_9HYPH</name>
<dbReference type="Proteomes" id="UP001235094">
    <property type="component" value="Unassembled WGS sequence"/>
</dbReference>
<comment type="caution">
    <text evidence="4">The sequence shown here is derived from an EMBL/GenBank/DDBJ whole genome shotgun (WGS) entry which is preliminary data.</text>
</comment>
<dbReference type="RefSeq" id="WP_306891984.1">
    <property type="nucleotide sequence ID" value="NZ_JAUSVR010000027.1"/>
</dbReference>
<keyword evidence="5" id="KW-1185">Reference proteome</keyword>
<proteinExistence type="predicted"/>
<organism evidence="4 5">
    <name type="scientific">Ancylobacter amanitiformis</name>
    <dbReference type="NCBI Taxonomy" id="217069"/>
    <lineage>
        <taxon>Bacteria</taxon>
        <taxon>Pseudomonadati</taxon>
        <taxon>Pseudomonadota</taxon>
        <taxon>Alphaproteobacteria</taxon>
        <taxon>Hyphomicrobiales</taxon>
        <taxon>Xanthobacteraceae</taxon>
        <taxon>Ancylobacter</taxon>
    </lineage>
</organism>
<dbReference type="EMBL" id="JAUSVR010000027">
    <property type="protein sequence ID" value="MDQ0513350.1"/>
    <property type="molecule type" value="Genomic_DNA"/>
</dbReference>
<dbReference type="Pfam" id="PF13505">
    <property type="entry name" value="OMP_b-brl"/>
    <property type="match status" value="1"/>
</dbReference>
<feature type="chain" id="PRO_5045095219" description="Outer membrane protein beta-barrel domain-containing protein" evidence="2">
    <location>
        <begin position="40"/>
        <end position="213"/>
    </location>
</feature>
<sequence>MESAIHDASRSARVAAMMRYGLFLLASGVALAITSPARAGDTSIGGTFTTERGPEDFSATTGTDWQIDAAHSFDNKVSISGAVKYYDTAGTSNSKTNAQFGVGYTYDLGKLALTGTVGIGQHFIHSDDSRSFPYYYLTLAGAVPISEKWSWTMFRLRYRNAFDTSNEYDTPEVATGVSYKVDAHNSVSLFIERDWSNGNPSYTGIEVGYRYRF</sequence>